<dbReference type="EMBL" id="JAFCLK010000006">
    <property type="protein sequence ID" value="MBR1135761.1"/>
    <property type="molecule type" value="Genomic_DNA"/>
</dbReference>
<proteinExistence type="predicted"/>
<evidence type="ECO:0000313" key="2">
    <source>
        <dbReference type="EMBL" id="MBR1135761.1"/>
    </source>
</evidence>
<evidence type="ECO:0000259" key="1">
    <source>
        <dbReference type="Pfam" id="PF01323"/>
    </source>
</evidence>
<name>A0ABS5G3K3_9BRAD</name>
<dbReference type="CDD" id="cd03025">
    <property type="entry name" value="DsbA_FrnE_like"/>
    <property type="match status" value="1"/>
</dbReference>
<sequence>MRLTYLFDPLCGWCYGAGPVLEKLAARHTVALELLPTGLFAGRGAGRMDAQFAEYAWSNDQRIAKLTGQRFTDAYRTRILGAGGAFDSTAASLGLTAVHVTEPDRELTALKELQLARYVHGQDIVSAAGVSEVLRSAGFAEAAERMLARDPLLVEAYGRRIQTAQALMRRHGLSGVPALLAGDGTDQRPLPGNVLYQPIDGLLAQLGAS</sequence>
<evidence type="ECO:0000313" key="3">
    <source>
        <dbReference type="Proteomes" id="UP001314635"/>
    </source>
</evidence>
<dbReference type="InterPro" id="IPR036249">
    <property type="entry name" value="Thioredoxin-like_sf"/>
</dbReference>
<gene>
    <name evidence="2" type="ORF">JQ619_08285</name>
</gene>
<dbReference type="Gene3D" id="3.40.30.10">
    <property type="entry name" value="Glutaredoxin"/>
    <property type="match status" value="1"/>
</dbReference>
<dbReference type="Proteomes" id="UP001314635">
    <property type="component" value="Unassembled WGS sequence"/>
</dbReference>
<dbReference type="InterPro" id="IPR001853">
    <property type="entry name" value="DSBA-like_thioredoxin_dom"/>
</dbReference>
<organism evidence="2 3">
    <name type="scientific">Bradyrhizobium denitrificans</name>
    <dbReference type="NCBI Taxonomy" id="2734912"/>
    <lineage>
        <taxon>Bacteria</taxon>
        <taxon>Pseudomonadati</taxon>
        <taxon>Pseudomonadota</taxon>
        <taxon>Alphaproteobacteria</taxon>
        <taxon>Hyphomicrobiales</taxon>
        <taxon>Nitrobacteraceae</taxon>
        <taxon>Bradyrhizobium</taxon>
    </lineage>
</organism>
<comment type="caution">
    <text evidence="2">The sequence shown here is derived from an EMBL/GenBank/DDBJ whole genome shotgun (WGS) entry which is preliminary data.</text>
</comment>
<dbReference type="RefSeq" id="WP_041751369.1">
    <property type="nucleotide sequence ID" value="NZ_JABFDP010000002.1"/>
</dbReference>
<dbReference type="SUPFAM" id="SSF52833">
    <property type="entry name" value="Thioredoxin-like"/>
    <property type="match status" value="1"/>
</dbReference>
<feature type="domain" description="DSBA-like thioredoxin" evidence="1">
    <location>
        <begin position="7"/>
        <end position="193"/>
    </location>
</feature>
<protein>
    <submittedName>
        <fullName evidence="2">DsbA family protein</fullName>
    </submittedName>
</protein>
<reference evidence="3" key="1">
    <citation type="journal article" date="2021" name="ISME J.">
        <title>Evolutionary origin and ecological implication of a unique nif island in free-living Bradyrhizobium lineages.</title>
        <authorList>
            <person name="Tao J."/>
        </authorList>
    </citation>
    <scope>NUCLEOTIDE SEQUENCE [LARGE SCALE GENOMIC DNA]</scope>
    <source>
        <strain evidence="3">SZCCT0094</strain>
    </source>
</reference>
<accession>A0ABS5G3K3</accession>
<keyword evidence="3" id="KW-1185">Reference proteome</keyword>
<dbReference type="Pfam" id="PF01323">
    <property type="entry name" value="DSBA"/>
    <property type="match status" value="1"/>
</dbReference>